<comment type="caution">
    <text evidence="1">The sequence shown here is derived from an EMBL/GenBank/DDBJ whole genome shotgun (WGS) entry which is preliminary data.</text>
</comment>
<proteinExistence type="predicted"/>
<dbReference type="Proteomes" id="UP000499080">
    <property type="component" value="Unassembled WGS sequence"/>
</dbReference>
<organism evidence="1 2">
    <name type="scientific">Araneus ventricosus</name>
    <name type="common">Orbweaver spider</name>
    <name type="synonym">Epeira ventricosa</name>
    <dbReference type="NCBI Taxonomy" id="182803"/>
    <lineage>
        <taxon>Eukaryota</taxon>
        <taxon>Metazoa</taxon>
        <taxon>Ecdysozoa</taxon>
        <taxon>Arthropoda</taxon>
        <taxon>Chelicerata</taxon>
        <taxon>Arachnida</taxon>
        <taxon>Araneae</taxon>
        <taxon>Araneomorphae</taxon>
        <taxon>Entelegynae</taxon>
        <taxon>Araneoidea</taxon>
        <taxon>Araneidae</taxon>
        <taxon>Araneus</taxon>
    </lineage>
</organism>
<evidence type="ECO:0000313" key="2">
    <source>
        <dbReference type="Proteomes" id="UP000499080"/>
    </source>
</evidence>
<dbReference type="AlphaFoldDB" id="A0A4Y2N2K8"/>
<gene>
    <name evidence="1" type="ORF">AVEN_166454_1</name>
</gene>
<protein>
    <submittedName>
        <fullName evidence="1">Uncharacterized protein</fullName>
    </submittedName>
</protein>
<sequence>MDGIGLLHHDSTILERCYELFLEAALQGVKDIIFFHIINWGLEAWRIPVQTERRRGIQGPGSRPCCENIEIAKPQDRRSMSSQWLSCSSWHPLWLTTQLQQEVPHLLDPLLDNLHGMPGNEPIFSRRNEFGLGMVALILLFKDSLCCLKKIFSTS</sequence>
<evidence type="ECO:0000313" key="1">
    <source>
        <dbReference type="EMBL" id="GBN33132.1"/>
    </source>
</evidence>
<reference evidence="1 2" key="1">
    <citation type="journal article" date="2019" name="Sci. Rep.">
        <title>Orb-weaving spider Araneus ventricosus genome elucidates the spidroin gene catalogue.</title>
        <authorList>
            <person name="Kono N."/>
            <person name="Nakamura H."/>
            <person name="Ohtoshi R."/>
            <person name="Moran D.A.P."/>
            <person name="Shinohara A."/>
            <person name="Yoshida Y."/>
            <person name="Fujiwara M."/>
            <person name="Mori M."/>
            <person name="Tomita M."/>
            <person name="Arakawa K."/>
        </authorList>
    </citation>
    <scope>NUCLEOTIDE SEQUENCE [LARGE SCALE GENOMIC DNA]</scope>
</reference>
<keyword evidence="2" id="KW-1185">Reference proteome</keyword>
<name>A0A4Y2N2K8_ARAVE</name>
<accession>A0A4Y2N2K8</accession>
<dbReference type="EMBL" id="BGPR01008336">
    <property type="protein sequence ID" value="GBN33132.1"/>
    <property type="molecule type" value="Genomic_DNA"/>
</dbReference>